<reference evidence="4 5" key="1">
    <citation type="journal article" date="2018" name="BMC Genomics">
        <title>The genome of Naegleria lovaniensis, the basis for a comparative approach to unravel pathogenicity factors of the human pathogenic amoeba N. fowleri.</title>
        <authorList>
            <person name="Liechti N."/>
            <person name="Schurch N."/>
            <person name="Bruggmann R."/>
            <person name="Wittwer M."/>
        </authorList>
    </citation>
    <scope>NUCLEOTIDE SEQUENCE [LARGE SCALE GENOMIC DNA]</scope>
    <source>
        <strain evidence="4 5">ATCC 30569</strain>
    </source>
</reference>
<feature type="compositionally biased region" description="Low complexity" evidence="1">
    <location>
        <begin position="131"/>
        <end position="156"/>
    </location>
</feature>
<evidence type="ECO:0000313" key="5">
    <source>
        <dbReference type="Proteomes" id="UP000816034"/>
    </source>
</evidence>
<feature type="region of interest" description="Disordered" evidence="1">
    <location>
        <begin position="1"/>
        <end position="156"/>
    </location>
</feature>
<dbReference type="CDD" id="cd06532">
    <property type="entry name" value="Glyco_transf_25"/>
    <property type="match status" value="1"/>
</dbReference>
<feature type="compositionally biased region" description="Low complexity" evidence="1">
    <location>
        <begin position="192"/>
        <end position="205"/>
    </location>
</feature>
<feature type="transmembrane region" description="Helical" evidence="2">
    <location>
        <begin position="746"/>
        <end position="767"/>
    </location>
</feature>
<keyword evidence="2" id="KW-0472">Membrane</keyword>
<accession>A0AA88KK51</accession>
<feature type="domain" description="Glycosyl transferase family 25" evidence="3">
    <location>
        <begin position="509"/>
        <end position="693"/>
    </location>
</feature>
<feature type="compositionally biased region" description="Low complexity" evidence="1">
    <location>
        <begin position="7"/>
        <end position="39"/>
    </location>
</feature>
<feature type="compositionally biased region" description="Polar residues" evidence="1">
    <location>
        <begin position="206"/>
        <end position="221"/>
    </location>
</feature>
<dbReference type="RefSeq" id="XP_044547959.1">
    <property type="nucleotide sequence ID" value="XM_044695237.1"/>
</dbReference>
<feature type="region of interest" description="Disordered" evidence="1">
    <location>
        <begin position="192"/>
        <end position="221"/>
    </location>
</feature>
<dbReference type="AlphaFoldDB" id="A0AA88KK51"/>
<feature type="region of interest" description="Disordered" evidence="1">
    <location>
        <begin position="469"/>
        <end position="489"/>
    </location>
</feature>
<comment type="caution">
    <text evidence="4">The sequence shown here is derived from an EMBL/GenBank/DDBJ whole genome shotgun (WGS) entry which is preliminary data.</text>
</comment>
<dbReference type="GeneID" id="68097937"/>
<evidence type="ECO:0000313" key="4">
    <source>
        <dbReference type="EMBL" id="KAG2382280.1"/>
    </source>
</evidence>
<feature type="compositionally biased region" description="Low complexity" evidence="1">
    <location>
        <begin position="99"/>
        <end position="123"/>
    </location>
</feature>
<feature type="region of interest" description="Disordered" evidence="1">
    <location>
        <begin position="358"/>
        <end position="454"/>
    </location>
</feature>
<feature type="transmembrane region" description="Helical" evidence="2">
    <location>
        <begin position="292"/>
        <end position="310"/>
    </location>
</feature>
<sequence length="790" mass="88474">MQHTGRNSLSSSLSSIQNSNNNNTIGGSNNNHSPSIPSSLHTTLTEGSSAIPYSTSTHGISPHHQYHPHHSSSMTPTAATLISSSSPSSSTQGKEKEINSNSTSSTNNFPSSFQSSSSSSPPQQHHHHHNSSNNTTTTTTHHPQEQVTTTTTTSLTTTKQQALKSSLLMTTTTAVVLNNTNSAAINTSLTTSVSASSSTVIPTSSNLKSPQHSPRPRTISNPHAYSYRNTHYGNPYPQTSAFMNWFSSFSGSSGHNSHHNNFNSPIIGASKKEFKHSMPFLRTCFMKARTSIVILLILCAIASLLFVLNLRSNVFSKIHNTISTGVDDALETLEEANTIYDASYDRYRIPLSKDQVERPDWENIQKNDPRKLRIHPSGRKQASDSRRRKKHETSSSSSSSSTTTQQQQPQIEKPTPTRIVATPPASSTTEQPKLEQENNKATKTTTTTVHPDMGPKVIQHMDDSNKHPIPVKPEPITYVKPLRPDGNDVRTEVPKPAVENEENPDFKIDHIYVINLKIREDRKLKSIRRLNTLGGIFSNYSFFEPVYGEALSDKDIFNHVSITTYKAIAEGRSLDYQLATKGAVGCYLTHTNIWKDMIEKGYEKILIFEDDFEITSPYDEIMTYFAHLPKEFDVAFMYFSLFPGSGEFERYNDYWMTTSATRVYGAASYIITRKAALKLLEKAFPIDLQLDAFINHYVTFTGGLRLYSNKLLFGHEIIELFNTNVQDYCWKCFANILMDNFLSFDLVMNVFIVVAVVVVILILYAKYFSRILANRKKGKPERLAEWAHNE</sequence>
<dbReference type="EMBL" id="PYSW02000024">
    <property type="protein sequence ID" value="KAG2382280.1"/>
    <property type="molecule type" value="Genomic_DNA"/>
</dbReference>
<dbReference type="Proteomes" id="UP000816034">
    <property type="component" value="Unassembled WGS sequence"/>
</dbReference>
<evidence type="ECO:0000256" key="1">
    <source>
        <dbReference type="SAM" id="MobiDB-lite"/>
    </source>
</evidence>
<keyword evidence="2" id="KW-1133">Transmembrane helix</keyword>
<feature type="compositionally biased region" description="Basic and acidic residues" evidence="1">
    <location>
        <begin position="358"/>
        <end position="371"/>
    </location>
</feature>
<feature type="compositionally biased region" description="Low complexity" evidence="1">
    <location>
        <begin position="394"/>
        <end position="408"/>
    </location>
</feature>
<name>A0AA88KK51_NAELO</name>
<gene>
    <name evidence="4" type="ORF">C9374_005482</name>
</gene>
<dbReference type="InterPro" id="IPR002654">
    <property type="entry name" value="Glyco_trans_25"/>
</dbReference>
<keyword evidence="5" id="KW-1185">Reference proteome</keyword>
<evidence type="ECO:0000256" key="2">
    <source>
        <dbReference type="SAM" id="Phobius"/>
    </source>
</evidence>
<feature type="compositionally biased region" description="Polar residues" evidence="1">
    <location>
        <begin position="40"/>
        <end position="59"/>
    </location>
</feature>
<keyword evidence="2" id="KW-0812">Transmembrane</keyword>
<proteinExistence type="predicted"/>
<organism evidence="4 5">
    <name type="scientific">Naegleria lovaniensis</name>
    <name type="common">Amoeba</name>
    <dbReference type="NCBI Taxonomy" id="51637"/>
    <lineage>
        <taxon>Eukaryota</taxon>
        <taxon>Discoba</taxon>
        <taxon>Heterolobosea</taxon>
        <taxon>Tetramitia</taxon>
        <taxon>Eutetramitia</taxon>
        <taxon>Vahlkampfiidae</taxon>
        <taxon>Naegleria</taxon>
    </lineage>
</organism>
<evidence type="ECO:0000259" key="3">
    <source>
        <dbReference type="Pfam" id="PF01755"/>
    </source>
</evidence>
<dbReference type="Pfam" id="PF01755">
    <property type="entry name" value="Glyco_transf_25"/>
    <property type="match status" value="1"/>
</dbReference>
<protein>
    <recommendedName>
        <fullName evidence="3">Glycosyl transferase family 25 domain-containing protein</fullName>
    </recommendedName>
</protein>